<sequence length="272" mass="28885">MNYSEFGKLESVGWSDHATVDSYVASFARATDMAIGPIVKASGAGSGKRVLDLCCGHGAGIEALLAVGAEVTGLDFSPAMLSQARSRAEAAELIEGDAQSLPFSDGTFDAVVCAFGMMHVPDQPKALSEVHRVLRPGGIFVMTAWCGPDRSHAFRIAFGSIQAHGDPQTSLPPAPDFHRLADPATAEALLSDAGFRNVQSSTIECAYEFDQPDGLWKIFSLGTVRAKMLIDAQPQANREAIRRAMVEAVDDRFHNGSRLRVPAPAALVSAQA</sequence>
<proteinExistence type="predicted"/>
<evidence type="ECO:0000313" key="3">
    <source>
        <dbReference type="Proteomes" id="UP001300261"/>
    </source>
</evidence>
<dbReference type="GO" id="GO:0032259">
    <property type="term" value="P:methylation"/>
    <property type="evidence" value="ECO:0007669"/>
    <property type="project" value="UniProtKB-KW"/>
</dbReference>
<organism evidence="2 3">
    <name type="scientific">Roseibium salinum</name>
    <dbReference type="NCBI Taxonomy" id="1604349"/>
    <lineage>
        <taxon>Bacteria</taxon>
        <taxon>Pseudomonadati</taxon>
        <taxon>Pseudomonadota</taxon>
        <taxon>Alphaproteobacteria</taxon>
        <taxon>Hyphomicrobiales</taxon>
        <taxon>Stappiaceae</taxon>
        <taxon>Roseibium</taxon>
    </lineage>
</organism>
<evidence type="ECO:0000259" key="1">
    <source>
        <dbReference type="Pfam" id="PF08241"/>
    </source>
</evidence>
<gene>
    <name evidence="2" type="ORF">ON753_00910</name>
</gene>
<dbReference type="PANTHER" id="PTHR43591:SF24">
    <property type="entry name" value="2-METHOXY-6-POLYPRENYL-1,4-BENZOQUINOL METHYLASE, MITOCHONDRIAL"/>
    <property type="match status" value="1"/>
</dbReference>
<dbReference type="Gene3D" id="3.40.50.150">
    <property type="entry name" value="Vaccinia Virus protein VP39"/>
    <property type="match status" value="1"/>
</dbReference>
<keyword evidence="3" id="KW-1185">Reference proteome</keyword>
<dbReference type="CDD" id="cd02440">
    <property type="entry name" value="AdoMet_MTases"/>
    <property type="match status" value="1"/>
</dbReference>
<name>A0ABT3QVN0_9HYPH</name>
<dbReference type="GO" id="GO:0008168">
    <property type="term" value="F:methyltransferase activity"/>
    <property type="evidence" value="ECO:0007669"/>
    <property type="project" value="UniProtKB-KW"/>
</dbReference>
<dbReference type="InterPro" id="IPR013216">
    <property type="entry name" value="Methyltransf_11"/>
</dbReference>
<keyword evidence="2" id="KW-0808">Transferase</keyword>
<protein>
    <submittedName>
        <fullName evidence="2">Methyltransferase domain-containing protein</fullName>
    </submittedName>
</protein>
<keyword evidence="2" id="KW-0489">Methyltransferase</keyword>
<reference evidence="2 3" key="1">
    <citation type="journal article" date="2016" name="Int. J. Syst. Evol. Microbiol.">
        <title>Labrenzia salina sp. nov., isolated from the rhizosphere of the halophyte Arthrocnemum macrostachyum.</title>
        <authorList>
            <person name="Camacho M."/>
            <person name="Redondo-Gomez S."/>
            <person name="Rodriguez-Llorente I."/>
            <person name="Rohde M."/>
            <person name="Sproer C."/>
            <person name="Schumann P."/>
            <person name="Klenk H.P."/>
            <person name="Montero-Calasanz M.D.C."/>
        </authorList>
    </citation>
    <scope>NUCLEOTIDE SEQUENCE [LARGE SCALE GENOMIC DNA]</scope>
    <source>
        <strain evidence="2 3">DSM 29163</strain>
    </source>
</reference>
<dbReference type="SUPFAM" id="SSF53335">
    <property type="entry name" value="S-adenosyl-L-methionine-dependent methyltransferases"/>
    <property type="match status" value="1"/>
</dbReference>
<feature type="domain" description="Methyltransferase type 11" evidence="1">
    <location>
        <begin position="51"/>
        <end position="142"/>
    </location>
</feature>
<dbReference type="EMBL" id="JAPEVI010000001">
    <property type="protein sequence ID" value="MCX2720970.1"/>
    <property type="molecule type" value="Genomic_DNA"/>
</dbReference>
<comment type="caution">
    <text evidence="2">The sequence shown here is derived from an EMBL/GenBank/DDBJ whole genome shotgun (WGS) entry which is preliminary data.</text>
</comment>
<dbReference type="InterPro" id="IPR029063">
    <property type="entry name" value="SAM-dependent_MTases_sf"/>
</dbReference>
<dbReference type="Pfam" id="PF08241">
    <property type="entry name" value="Methyltransf_11"/>
    <property type="match status" value="1"/>
</dbReference>
<evidence type="ECO:0000313" key="2">
    <source>
        <dbReference type="EMBL" id="MCX2720970.1"/>
    </source>
</evidence>
<dbReference type="PANTHER" id="PTHR43591">
    <property type="entry name" value="METHYLTRANSFERASE"/>
    <property type="match status" value="1"/>
</dbReference>
<dbReference type="RefSeq" id="WP_265960665.1">
    <property type="nucleotide sequence ID" value="NZ_JAPEVI010000001.1"/>
</dbReference>
<dbReference type="Proteomes" id="UP001300261">
    <property type="component" value="Unassembled WGS sequence"/>
</dbReference>
<accession>A0ABT3QVN0</accession>